<dbReference type="CDD" id="cd12148">
    <property type="entry name" value="fungal_TF_MHR"/>
    <property type="match status" value="1"/>
</dbReference>
<gene>
    <name evidence="8" type="ORF">BDN70DRAFT_896402</name>
</gene>
<feature type="compositionally biased region" description="Basic residues" evidence="6">
    <location>
        <begin position="8"/>
        <end position="20"/>
    </location>
</feature>
<keyword evidence="9" id="KW-1185">Reference proteome</keyword>
<feature type="compositionally biased region" description="Low complexity" evidence="6">
    <location>
        <begin position="126"/>
        <end position="136"/>
    </location>
</feature>
<feature type="region of interest" description="Disordered" evidence="6">
    <location>
        <begin position="126"/>
        <end position="161"/>
    </location>
</feature>
<evidence type="ECO:0000259" key="7">
    <source>
        <dbReference type="PROSITE" id="PS50048"/>
    </source>
</evidence>
<feature type="region of interest" description="Disordered" evidence="6">
    <location>
        <begin position="1"/>
        <end position="20"/>
    </location>
</feature>
<dbReference type="OrthoDB" id="2309723at2759"/>
<dbReference type="InterPro" id="IPR001138">
    <property type="entry name" value="Zn2Cys6_DnaBD"/>
</dbReference>
<organism evidence="8 9">
    <name type="scientific">Pholiota conissans</name>
    <dbReference type="NCBI Taxonomy" id="109636"/>
    <lineage>
        <taxon>Eukaryota</taxon>
        <taxon>Fungi</taxon>
        <taxon>Dikarya</taxon>
        <taxon>Basidiomycota</taxon>
        <taxon>Agaricomycotina</taxon>
        <taxon>Agaricomycetes</taxon>
        <taxon>Agaricomycetidae</taxon>
        <taxon>Agaricales</taxon>
        <taxon>Agaricineae</taxon>
        <taxon>Strophariaceae</taxon>
        <taxon>Pholiota</taxon>
    </lineage>
</organism>
<dbReference type="AlphaFoldDB" id="A0A9P6CZE9"/>
<feature type="domain" description="Zn(2)-C6 fungal-type" evidence="7">
    <location>
        <begin position="25"/>
        <end position="57"/>
    </location>
</feature>
<dbReference type="PANTHER" id="PTHR47338">
    <property type="entry name" value="ZN(II)2CYS6 TRANSCRIPTION FACTOR (EUROFUNG)-RELATED"/>
    <property type="match status" value="1"/>
</dbReference>
<protein>
    <recommendedName>
        <fullName evidence="7">Zn(2)-C6 fungal-type domain-containing protein</fullName>
    </recommendedName>
</protein>
<dbReference type="CDD" id="cd00067">
    <property type="entry name" value="GAL4"/>
    <property type="match status" value="1"/>
</dbReference>
<keyword evidence="4" id="KW-0804">Transcription</keyword>
<evidence type="ECO:0000256" key="2">
    <source>
        <dbReference type="ARBA" id="ARBA00022723"/>
    </source>
</evidence>
<dbReference type="GO" id="GO:0000981">
    <property type="term" value="F:DNA-binding transcription factor activity, RNA polymerase II-specific"/>
    <property type="evidence" value="ECO:0007669"/>
    <property type="project" value="InterPro"/>
</dbReference>
<sequence>MISDAPKGSKHVPKSSHRPLKRGKACMSCRFLKIKCDGEKPVCGPCLAHPRDDDCEYADGPGRSRTRALEDTVSRLEARLAELENPEGSTPSVLLHHPYLYNAPSKSPPIADSPVPLAPLPLSPFSPTSTSSSLPSGMPWNPPVAKKSNTELSGSSGSSTSPVRFSIPMPYLGAEELTLTALQASLDQFLPHAQQFGFFMHVPTFRHSSLLAFPLGHHSRPTTGLVNVVHLMGIHLSQPESLQGAEALLLTKAVQTVSVDLLSTHPNKVMNTLQAEIVLAYYFLRTGFLLEAKVHTATAVALALGAGLHKLRSTNMTTPSILGLVHDQPYVLTTPVDVTQEAERINGFWTVLTLHKFITVALEPPAHVCGALEASGIQIDTPWPVDLDRLDECLRPDLRGNSTVRHFLNGRDRADNDPPLALLTKASILFHRAAHLTGQWSPRLTGPEQKAYDSAARAVNALIESLRNTLSAFAPINTLHTRNPNTRTILLIHALVDAAAIKLHWIFAYAYPESKQICLTAARNIVNLYGDLNLQEIGHMNPIMGNLWMTACLIFVDEISRTRQVKEAVWAGSSVEDELLESYRNGLKVLSLFSQDSALMRYQLTKVQEAFEAI</sequence>
<keyword evidence="3" id="KW-0805">Transcription regulation</keyword>
<dbReference type="Pfam" id="PF00172">
    <property type="entry name" value="Zn_clus"/>
    <property type="match status" value="1"/>
</dbReference>
<dbReference type="SUPFAM" id="SSF57701">
    <property type="entry name" value="Zn2/Cys6 DNA-binding domain"/>
    <property type="match status" value="1"/>
</dbReference>
<evidence type="ECO:0000256" key="3">
    <source>
        <dbReference type="ARBA" id="ARBA00023015"/>
    </source>
</evidence>
<dbReference type="InterPro" id="IPR050815">
    <property type="entry name" value="TF_fung"/>
</dbReference>
<dbReference type="Proteomes" id="UP000807469">
    <property type="component" value="Unassembled WGS sequence"/>
</dbReference>
<dbReference type="EMBL" id="MU155256">
    <property type="protein sequence ID" value="KAF9477593.1"/>
    <property type="molecule type" value="Genomic_DNA"/>
</dbReference>
<dbReference type="PROSITE" id="PS50048">
    <property type="entry name" value="ZN2_CY6_FUNGAL_2"/>
    <property type="match status" value="1"/>
</dbReference>
<reference evidence="8" key="1">
    <citation type="submission" date="2020-11" db="EMBL/GenBank/DDBJ databases">
        <authorList>
            <consortium name="DOE Joint Genome Institute"/>
            <person name="Ahrendt S."/>
            <person name="Riley R."/>
            <person name="Andreopoulos W."/>
            <person name="Labutti K."/>
            <person name="Pangilinan J."/>
            <person name="Ruiz-Duenas F.J."/>
            <person name="Barrasa J.M."/>
            <person name="Sanchez-Garcia M."/>
            <person name="Camarero S."/>
            <person name="Miyauchi S."/>
            <person name="Serrano A."/>
            <person name="Linde D."/>
            <person name="Babiker R."/>
            <person name="Drula E."/>
            <person name="Ayuso-Fernandez I."/>
            <person name="Pacheco R."/>
            <person name="Padilla G."/>
            <person name="Ferreira P."/>
            <person name="Barriuso J."/>
            <person name="Kellner H."/>
            <person name="Castanera R."/>
            <person name="Alfaro M."/>
            <person name="Ramirez L."/>
            <person name="Pisabarro A.G."/>
            <person name="Kuo A."/>
            <person name="Tritt A."/>
            <person name="Lipzen A."/>
            <person name="He G."/>
            <person name="Yan M."/>
            <person name="Ng V."/>
            <person name="Cullen D."/>
            <person name="Martin F."/>
            <person name="Rosso M.-N."/>
            <person name="Henrissat B."/>
            <person name="Hibbett D."/>
            <person name="Martinez A.T."/>
            <person name="Grigoriev I.V."/>
        </authorList>
    </citation>
    <scope>NUCLEOTIDE SEQUENCE</scope>
    <source>
        <strain evidence="8">CIRM-BRFM 674</strain>
    </source>
</reference>
<dbReference type="PANTHER" id="PTHR47338:SF29">
    <property type="entry name" value="ZN(2)-C6 FUNGAL-TYPE DOMAIN-CONTAINING PROTEIN"/>
    <property type="match status" value="1"/>
</dbReference>
<dbReference type="SMART" id="SM00066">
    <property type="entry name" value="GAL4"/>
    <property type="match status" value="1"/>
</dbReference>
<evidence type="ECO:0000256" key="4">
    <source>
        <dbReference type="ARBA" id="ARBA00023163"/>
    </source>
</evidence>
<name>A0A9P6CZE9_9AGAR</name>
<dbReference type="PROSITE" id="PS00463">
    <property type="entry name" value="ZN2_CY6_FUNGAL_1"/>
    <property type="match status" value="1"/>
</dbReference>
<evidence type="ECO:0000256" key="6">
    <source>
        <dbReference type="SAM" id="MobiDB-lite"/>
    </source>
</evidence>
<keyword evidence="2" id="KW-0479">Metal-binding</keyword>
<accession>A0A9P6CZE9</accession>
<evidence type="ECO:0000256" key="1">
    <source>
        <dbReference type="ARBA" id="ARBA00004123"/>
    </source>
</evidence>
<dbReference type="Gene3D" id="4.10.240.10">
    <property type="entry name" value="Zn(2)-C6 fungal-type DNA-binding domain"/>
    <property type="match status" value="1"/>
</dbReference>
<proteinExistence type="predicted"/>
<comment type="subcellular location">
    <subcellularLocation>
        <location evidence="1">Nucleus</location>
    </subcellularLocation>
</comment>
<keyword evidence="5" id="KW-0539">Nucleus</keyword>
<dbReference type="GO" id="GO:0005634">
    <property type="term" value="C:nucleus"/>
    <property type="evidence" value="ECO:0007669"/>
    <property type="project" value="UniProtKB-SubCell"/>
</dbReference>
<evidence type="ECO:0000256" key="5">
    <source>
        <dbReference type="ARBA" id="ARBA00023242"/>
    </source>
</evidence>
<evidence type="ECO:0000313" key="8">
    <source>
        <dbReference type="EMBL" id="KAF9477593.1"/>
    </source>
</evidence>
<evidence type="ECO:0000313" key="9">
    <source>
        <dbReference type="Proteomes" id="UP000807469"/>
    </source>
</evidence>
<dbReference type="GO" id="GO:0008270">
    <property type="term" value="F:zinc ion binding"/>
    <property type="evidence" value="ECO:0007669"/>
    <property type="project" value="InterPro"/>
</dbReference>
<dbReference type="InterPro" id="IPR036864">
    <property type="entry name" value="Zn2-C6_fun-type_DNA-bd_sf"/>
</dbReference>
<comment type="caution">
    <text evidence="8">The sequence shown here is derived from an EMBL/GenBank/DDBJ whole genome shotgun (WGS) entry which is preliminary data.</text>
</comment>